<comment type="caution">
    <text evidence="3">The sequence shown here is derived from an EMBL/GenBank/DDBJ whole genome shotgun (WGS) entry which is preliminary data.</text>
</comment>
<sequence>MTTTKSDSRSTKNPQGGKDGAVVENAKATSHRELPPLPPDYSEEKDGVSVLLFYQYVEPLWTSSQHRRALRKLMELCQQNKITGRGRVAPEGMNCTLTGNSRGMRQVCQGLREFDKLFWETDFKITDRVPKSKQFKSLSVRKTEELVAYGLKGDAVAPSLTHFQGTHLEANEYHEALQDPDAVVVDVRNFYETALGAFNPPPGGAKLVDPKLRNSIEFSRWLVDPDTQKELNGKKVLMYCTGGIRCERATALLNQMVTASEDNNNEKNENENQKTDHAKNNDEPKSSEDADPSFACKPKGVYELRGGIERYVKTFPQGGFWRGKNYLFDRRMEQIPEGRSMEDVEREIDSVCCVCHRKWTVYRGQYSCASKLCGVPVIVCTHCTTHATENPQSLQCDLCRENYRPRAAQPDLAKIKRKAEEKVLAGSGGEKDTTNNMRPAKKGKHDSRERYSDRLFLSRLPLTATVTKIQQALIPVETETVISTKKQKQHNSIRVHWLRDQETHSFYGSCMVHMPSAALASDVIARASETGIRLAGHKKRVKVSYVWKRKEDDMKDDDPFASTTFQAREFPPIQ</sequence>
<organism evidence="3 4">
    <name type="scientific">Seminavis robusta</name>
    <dbReference type="NCBI Taxonomy" id="568900"/>
    <lineage>
        <taxon>Eukaryota</taxon>
        <taxon>Sar</taxon>
        <taxon>Stramenopiles</taxon>
        <taxon>Ochrophyta</taxon>
        <taxon>Bacillariophyta</taxon>
        <taxon>Bacillariophyceae</taxon>
        <taxon>Bacillariophycidae</taxon>
        <taxon>Naviculales</taxon>
        <taxon>Naviculaceae</taxon>
        <taxon>Seminavis</taxon>
    </lineage>
</organism>
<dbReference type="PANTHER" id="PTHR43268">
    <property type="entry name" value="THIOSULFATE SULFURTRANSFERASE/RHODANESE-LIKE DOMAIN-CONTAINING PROTEIN 2"/>
    <property type="match status" value="1"/>
</dbReference>
<reference evidence="3" key="1">
    <citation type="submission" date="2020-06" db="EMBL/GenBank/DDBJ databases">
        <authorList>
            <consortium name="Plant Systems Biology data submission"/>
        </authorList>
    </citation>
    <scope>NUCLEOTIDE SEQUENCE</scope>
    <source>
        <strain evidence="3">D6</strain>
    </source>
</reference>
<dbReference type="Pfam" id="PF12368">
    <property type="entry name" value="Rhodanese_C"/>
    <property type="match status" value="1"/>
</dbReference>
<evidence type="ECO:0000256" key="1">
    <source>
        <dbReference type="SAM" id="MobiDB-lite"/>
    </source>
</evidence>
<dbReference type="PROSITE" id="PS50206">
    <property type="entry name" value="RHODANESE_3"/>
    <property type="match status" value="1"/>
</dbReference>
<evidence type="ECO:0000313" key="3">
    <source>
        <dbReference type="EMBL" id="CAB9502980.1"/>
    </source>
</evidence>
<feature type="domain" description="Rhodanese" evidence="2">
    <location>
        <begin position="178"/>
        <end position="256"/>
    </location>
</feature>
<dbReference type="Gene3D" id="3.40.250.10">
    <property type="entry name" value="Rhodanese-like domain"/>
    <property type="match status" value="1"/>
</dbReference>
<accession>A0A9N8DJA3</accession>
<dbReference type="InterPro" id="IPR020936">
    <property type="entry name" value="TrhO"/>
</dbReference>
<dbReference type="PANTHER" id="PTHR43268:SF7">
    <property type="entry name" value="RHODANESE DOMAIN-CONTAINING PROTEIN"/>
    <property type="match status" value="1"/>
</dbReference>
<dbReference type="InterPro" id="IPR040503">
    <property type="entry name" value="TRHO_N"/>
</dbReference>
<feature type="compositionally biased region" description="Basic and acidic residues" evidence="1">
    <location>
        <begin position="422"/>
        <end position="433"/>
    </location>
</feature>
<dbReference type="InterPro" id="IPR022111">
    <property type="entry name" value="Rhodanese_C"/>
</dbReference>
<dbReference type="OrthoDB" id="25002at2759"/>
<dbReference type="Proteomes" id="UP001153069">
    <property type="component" value="Unassembled WGS sequence"/>
</dbReference>
<protein>
    <submittedName>
        <fullName evidence="3">UPF0176 protein</fullName>
    </submittedName>
</protein>
<feature type="compositionally biased region" description="Basic and acidic residues" evidence="1">
    <location>
        <begin position="264"/>
        <end position="288"/>
    </location>
</feature>
<feature type="compositionally biased region" description="Basic and acidic residues" evidence="1">
    <location>
        <begin position="1"/>
        <end position="10"/>
    </location>
</feature>
<dbReference type="AlphaFoldDB" id="A0A9N8DJA3"/>
<dbReference type="SMART" id="SM00450">
    <property type="entry name" value="RHOD"/>
    <property type="match status" value="1"/>
</dbReference>
<keyword evidence="4" id="KW-1185">Reference proteome</keyword>
<feature type="region of interest" description="Disordered" evidence="1">
    <location>
        <begin position="422"/>
        <end position="448"/>
    </location>
</feature>
<dbReference type="Pfam" id="PF17773">
    <property type="entry name" value="UPF0176_N"/>
    <property type="match status" value="1"/>
</dbReference>
<gene>
    <name evidence="3" type="ORF">SEMRO_152_G069490.1</name>
</gene>
<feature type="region of interest" description="Disordered" evidence="1">
    <location>
        <begin position="1"/>
        <end position="41"/>
    </location>
</feature>
<proteinExistence type="predicted"/>
<dbReference type="SUPFAM" id="SSF52821">
    <property type="entry name" value="Rhodanese/Cell cycle control phosphatase"/>
    <property type="match status" value="1"/>
</dbReference>
<dbReference type="InterPro" id="IPR001763">
    <property type="entry name" value="Rhodanese-like_dom"/>
</dbReference>
<dbReference type="EMBL" id="CAICTM010000151">
    <property type="protein sequence ID" value="CAB9502980.1"/>
    <property type="molecule type" value="Genomic_DNA"/>
</dbReference>
<evidence type="ECO:0000259" key="2">
    <source>
        <dbReference type="PROSITE" id="PS50206"/>
    </source>
</evidence>
<evidence type="ECO:0000313" key="4">
    <source>
        <dbReference type="Proteomes" id="UP001153069"/>
    </source>
</evidence>
<dbReference type="InterPro" id="IPR036873">
    <property type="entry name" value="Rhodanese-like_dom_sf"/>
</dbReference>
<dbReference type="Gene3D" id="3.30.70.100">
    <property type="match status" value="1"/>
</dbReference>
<name>A0A9N8DJA3_9STRA</name>
<feature type="region of interest" description="Disordered" evidence="1">
    <location>
        <begin position="259"/>
        <end position="294"/>
    </location>
</feature>